<dbReference type="InterPro" id="IPR038726">
    <property type="entry name" value="PDDEXK_AddAB-type"/>
</dbReference>
<dbReference type="InterPro" id="IPR011604">
    <property type="entry name" value="PDDEXK-like_dom_sf"/>
</dbReference>
<feature type="binding site" evidence="15">
    <location>
        <begin position="35"/>
        <end position="42"/>
    </location>
    <ligand>
        <name>ATP</name>
        <dbReference type="ChEBI" id="CHEBI:30616"/>
    </ligand>
</feature>
<feature type="domain" description="UvrD-like helicase C-terminal" evidence="17">
    <location>
        <begin position="338"/>
        <end position="639"/>
    </location>
</feature>
<sequence length="1059" mass="114226">MENECEPKSDESRQWDASQQAVLGLRAPCVASVIGAPGTGKSALTIELAINVVRENPDAQVAVLSPDRRAASDLRNALSRTLGYLPATVDVRSITAFAFGIVSAYAQYVGRREPELLSGPDQDSFLKEYFDLILAGAVPGSLPEWAQDGEAARLPAYRAEFRDLITRAAELELSADDLARLGERVGEPIWQVGAHIMEGYEKALATQAGIGHQNQDIVDHARLLTQAAAMLQGWERAEVRGGKLGIAKPRWDWVIIDDVENSTLAVRALLQALKADGSSIVTFGDPDAAVQGFRGGVAHLPALLTRDEPAGGIGAQRMYLTHRYRSGGQIAQIAQRVTSGIHTAGAGKHRSADFVADSANMDSQGADGVACYPASARIFANEDEEIAYVATRMRRLHLLDAVPYSKMAVVTRSAGMHEATRRSFLRYGVPITMPVRSEPLREQRAVAALIDLLELALAEPAAVDVGQIEQVLTGVLFAIDPLDLRGLRRELRGWELADGGARSESELLKLVIDGGELLKNVPELHRAHKVIARIRAARERGALGEEVLWEAWAGVGVAEAWREQALGVGAHADAADSDLDAVISMFRIAQRQADRDPADAGIDVLLEALEDQDLPEDSIARTGALADEVALVTPSSTIGKTWDHVAILGLNEGVWPNTRLRNPLTKVPKLVNVVLGSEMAGRDVVSGQLVRDVIDDELRMLLKSITRARESVLVTASCGDGVQPSRFLSWLFPEAKEATSVASLLDTAGLTGELRQAMASGDEILSHAAQAILDGLARKGVATAQPQTWVDSFEPTTCEGSNGDVFVSPSRIESVMRCPLRSFFSSLGAESATDTRALDVGMLIHTLAEEFPNGPADAVRVRADKLIAQLDFEYDFEGTKMREEIDVMVMSLGKYLESTTAQVRVEQSGRETLSDEHGNVTVSARLDRLEADERGITVVDFKTSKSPLTKVEAKDNPQLRVYQWLVNRGAIEGAEAAGGAKLVYVRKPAATKDPAKNGMPAERIQPALSPEHMAQTETMIRNAGKVQRGGSFAAISNDMCRNCSFVPVCPAMGSGRIFS</sequence>
<dbReference type="PANTHER" id="PTHR11070:SF59">
    <property type="entry name" value="DNA 3'-5' HELICASE"/>
    <property type="match status" value="1"/>
</dbReference>
<gene>
    <name evidence="18" type="ORF">J2S70_000356</name>
</gene>
<evidence type="ECO:0000259" key="16">
    <source>
        <dbReference type="PROSITE" id="PS51198"/>
    </source>
</evidence>
<dbReference type="Proteomes" id="UP001243212">
    <property type="component" value="Unassembled WGS sequence"/>
</dbReference>
<dbReference type="SUPFAM" id="SSF52540">
    <property type="entry name" value="P-loop containing nucleoside triphosphate hydrolases"/>
    <property type="match status" value="1"/>
</dbReference>
<accession>A0ABT9NEH1</accession>
<dbReference type="Gene3D" id="3.90.320.10">
    <property type="match status" value="1"/>
</dbReference>
<evidence type="ECO:0000256" key="14">
    <source>
        <dbReference type="ARBA" id="ARBA00048988"/>
    </source>
</evidence>
<keyword evidence="2" id="KW-0540">Nuclease</keyword>
<keyword evidence="4" id="KW-0227">DNA damage</keyword>
<keyword evidence="3 15" id="KW-0547">Nucleotide-binding</keyword>
<evidence type="ECO:0000256" key="6">
    <source>
        <dbReference type="ARBA" id="ARBA00022806"/>
    </source>
</evidence>
<evidence type="ECO:0000256" key="5">
    <source>
        <dbReference type="ARBA" id="ARBA00022801"/>
    </source>
</evidence>
<proteinExistence type="inferred from homology"/>
<comment type="catalytic activity">
    <reaction evidence="14">
        <text>ATP + H2O = ADP + phosphate + H(+)</text>
        <dbReference type="Rhea" id="RHEA:13065"/>
        <dbReference type="ChEBI" id="CHEBI:15377"/>
        <dbReference type="ChEBI" id="CHEBI:15378"/>
        <dbReference type="ChEBI" id="CHEBI:30616"/>
        <dbReference type="ChEBI" id="CHEBI:43474"/>
        <dbReference type="ChEBI" id="CHEBI:456216"/>
        <dbReference type="EC" id="5.6.2.4"/>
    </reaction>
</comment>
<keyword evidence="9" id="KW-0238">DNA-binding</keyword>
<evidence type="ECO:0000256" key="1">
    <source>
        <dbReference type="ARBA" id="ARBA00009922"/>
    </source>
</evidence>
<dbReference type="Pfam" id="PF00580">
    <property type="entry name" value="UvrD-helicase"/>
    <property type="match status" value="1"/>
</dbReference>
<dbReference type="Pfam" id="PF12705">
    <property type="entry name" value="PDDEXK_1"/>
    <property type="match status" value="1"/>
</dbReference>
<dbReference type="GO" id="GO:0004386">
    <property type="term" value="F:helicase activity"/>
    <property type="evidence" value="ECO:0007669"/>
    <property type="project" value="UniProtKB-KW"/>
</dbReference>
<evidence type="ECO:0000256" key="2">
    <source>
        <dbReference type="ARBA" id="ARBA00022722"/>
    </source>
</evidence>
<name>A0ABT9NEH1_9ACTO</name>
<keyword evidence="5 15" id="KW-0378">Hydrolase</keyword>
<keyword evidence="7 18" id="KW-0269">Exonuclease</keyword>
<evidence type="ECO:0000256" key="10">
    <source>
        <dbReference type="ARBA" id="ARBA00023204"/>
    </source>
</evidence>
<keyword evidence="6 15" id="KW-0347">Helicase</keyword>
<evidence type="ECO:0000313" key="18">
    <source>
        <dbReference type="EMBL" id="MDP9805774.1"/>
    </source>
</evidence>
<evidence type="ECO:0000259" key="17">
    <source>
        <dbReference type="PROSITE" id="PS51217"/>
    </source>
</evidence>
<keyword evidence="8 15" id="KW-0067">ATP-binding</keyword>
<protein>
    <recommendedName>
        <fullName evidence="13">DNA 3'-5' helicase</fullName>
        <ecNumber evidence="13">5.6.2.4</ecNumber>
    </recommendedName>
</protein>
<keyword evidence="10" id="KW-0234">DNA repair</keyword>
<dbReference type="GO" id="GO:0004527">
    <property type="term" value="F:exonuclease activity"/>
    <property type="evidence" value="ECO:0007669"/>
    <property type="project" value="UniProtKB-KW"/>
</dbReference>
<dbReference type="InterPro" id="IPR027417">
    <property type="entry name" value="P-loop_NTPase"/>
</dbReference>
<evidence type="ECO:0000256" key="3">
    <source>
        <dbReference type="ARBA" id="ARBA00022741"/>
    </source>
</evidence>
<evidence type="ECO:0000256" key="12">
    <source>
        <dbReference type="ARBA" id="ARBA00034617"/>
    </source>
</evidence>
<comment type="caution">
    <text evidence="18">The sequence shown here is derived from an EMBL/GenBank/DDBJ whole genome shotgun (WGS) entry which is preliminary data.</text>
</comment>
<evidence type="ECO:0000313" key="19">
    <source>
        <dbReference type="Proteomes" id="UP001243212"/>
    </source>
</evidence>
<dbReference type="EMBL" id="JAUSQX010000001">
    <property type="protein sequence ID" value="MDP9805774.1"/>
    <property type="molecule type" value="Genomic_DNA"/>
</dbReference>
<evidence type="ECO:0000256" key="11">
    <source>
        <dbReference type="ARBA" id="ARBA00023235"/>
    </source>
</evidence>
<dbReference type="InterPro" id="IPR013986">
    <property type="entry name" value="DExx_box_DNA_helicase_dom_sf"/>
</dbReference>
<dbReference type="RefSeq" id="WP_307682035.1">
    <property type="nucleotide sequence ID" value="NZ_JAUSQX010000001.1"/>
</dbReference>
<organism evidence="18 19">
    <name type="scientific">Trueperella bonasi</name>
    <dbReference type="NCBI Taxonomy" id="312286"/>
    <lineage>
        <taxon>Bacteria</taxon>
        <taxon>Bacillati</taxon>
        <taxon>Actinomycetota</taxon>
        <taxon>Actinomycetes</taxon>
        <taxon>Actinomycetales</taxon>
        <taxon>Actinomycetaceae</taxon>
        <taxon>Trueperella</taxon>
    </lineage>
</organism>
<dbReference type="Gene3D" id="3.40.50.300">
    <property type="entry name" value="P-loop containing nucleotide triphosphate hydrolases"/>
    <property type="match status" value="3"/>
</dbReference>
<reference evidence="18 19" key="1">
    <citation type="submission" date="2023-07" db="EMBL/GenBank/DDBJ databases">
        <title>Sequencing the genomes of 1000 actinobacteria strains.</title>
        <authorList>
            <person name="Klenk H.-P."/>
        </authorList>
    </citation>
    <scope>NUCLEOTIDE SEQUENCE [LARGE SCALE GENOMIC DNA]</scope>
    <source>
        <strain evidence="18 19">DSM 17163</strain>
    </source>
</reference>
<comment type="similarity">
    <text evidence="1">Belongs to the helicase family. UvrD subfamily.</text>
</comment>
<evidence type="ECO:0000256" key="9">
    <source>
        <dbReference type="ARBA" id="ARBA00023125"/>
    </source>
</evidence>
<evidence type="ECO:0000256" key="13">
    <source>
        <dbReference type="ARBA" id="ARBA00034808"/>
    </source>
</evidence>
<evidence type="ECO:0000256" key="8">
    <source>
        <dbReference type="ARBA" id="ARBA00022840"/>
    </source>
</evidence>
<comment type="catalytic activity">
    <reaction evidence="12">
        <text>Couples ATP hydrolysis with the unwinding of duplex DNA by translocating in the 3'-5' direction.</text>
        <dbReference type="EC" id="5.6.2.4"/>
    </reaction>
</comment>
<dbReference type="PROSITE" id="PS51198">
    <property type="entry name" value="UVRD_HELICASE_ATP_BIND"/>
    <property type="match status" value="1"/>
</dbReference>
<keyword evidence="19" id="KW-1185">Reference proteome</keyword>
<dbReference type="Gene3D" id="1.10.10.160">
    <property type="match status" value="1"/>
</dbReference>
<dbReference type="EC" id="5.6.2.4" evidence="13"/>
<keyword evidence="11" id="KW-0413">Isomerase</keyword>
<dbReference type="InterPro" id="IPR014017">
    <property type="entry name" value="DNA_helicase_UvrD-like_C"/>
</dbReference>
<evidence type="ECO:0000256" key="7">
    <source>
        <dbReference type="ARBA" id="ARBA00022839"/>
    </source>
</evidence>
<feature type="domain" description="UvrD-like helicase ATP-binding" evidence="16">
    <location>
        <begin position="14"/>
        <end position="327"/>
    </location>
</feature>
<dbReference type="InterPro" id="IPR014016">
    <property type="entry name" value="UvrD-like_ATP-bd"/>
</dbReference>
<dbReference type="PROSITE" id="PS51217">
    <property type="entry name" value="UVRD_HELICASE_CTER"/>
    <property type="match status" value="1"/>
</dbReference>
<evidence type="ECO:0000256" key="4">
    <source>
        <dbReference type="ARBA" id="ARBA00022763"/>
    </source>
</evidence>
<evidence type="ECO:0000256" key="15">
    <source>
        <dbReference type="PROSITE-ProRule" id="PRU00560"/>
    </source>
</evidence>
<dbReference type="InterPro" id="IPR000212">
    <property type="entry name" value="DNA_helicase_UvrD/REP"/>
</dbReference>
<dbReference type="PANTHER" id="PTHR11070">
    <property type="entry name" value="UVRD / RECB / PCRA DNA HELICASE FAMILY MEMBER"/>
    <property type="match status" value="1"/>
</dbReference>